<keyword evidence="1" id="KW-0812">Transmembrane</keyword>
<protein>
    <recommendedName>
        <fullName evidence="4">LPXTG cell wall anchor domain-containing protein</fullName>
    </recommendedName>
</protein>
<sequence length="30" mass="3665">MDLWLQALFTFLFVVVGFIILYILYKKKKI</sequence>
<keyword evidence="3" id="KW-1185">Reference proteome</keyword>
<gene>
    <name evidence="2" type="ORF">JOC73_001652</name>
</gene>
<accession>A0ABS2NQ63</accession>
<evidence type="ECO:0000256" key="1">
    <source>
        <dbReference type="SAM" id="Phobius"/>
    </source>
</evidence>
<dbReference type="EMBL" id="JAFBEE010000009">
    <property type="protein sequence ID" value="MBM7615090.1"/>
    <property type="molecule type" value="Genomic_DNA"/>
</dbReference>
<reference evidence="2 3" key="1">
    <citation type="submission" date="2021-01" db="EMBL/GenBank/DDBJ databases">
        <title>Genomic Encyclopedia of Type Strains, Phase IV (KMG-IV): sequencing the most valuable type-strain genomes for metagenomic binning, comparative biology and taxonomic classification.</title>
        <authorList>
            <person name="Goeker M."/>
        </authorList>
    </citation>
    <scope>NUCLEOTIDE SEQUENCE [LARGE SCALE GENOMIC DNA]</scope>
    <source>
        <strain evidence="2 3">DSM 25890</strain>
    </source>
</reference>
<comment type="caution">
    <text evidence="2">The sequence shown here is derived from an EMBL/GenBank/DDBJ whole genome shotgun (WGS) entry which is preliminary data.</text>
</comment>
<feature type="transmembrane region" description="Helical" evidence="1">
    <location>
        <begin position="6"/>
        <end position="25"/>
    </location>
</feature>
<evidence type="ECO:0008006" key="4">
    <source>
        <dbReference type="Google" id="ProtNLM"/>
    </source>
</evidence>
<evidence type="ECO:0000313" key="3">
    <source>
        <dbReference type="Proteomes" id="UP001314796"/>
    </source>
</evidence>
<keyword evidence="1" id="KW-0472">Membrane</keyword>
<keyword evidence="1" id="KW-1133">Transmembrane helix</keyword>
<organism evidence="2 3">
    <name type="scientific">Alkaliphilus hydrothermalis</name>
    <dbReference type="NCBI Taxonomy" id="1482730"/>
    <lineage>
        <taxon>Bacteria</taxon>
        <taxon>Bacillati</taxon>
        <taxon>Bacillota</taxon>
        <taxon>Clostridia</taxon>
        <taxon>Peptostreptococcales</taxon>
        <taxon>Natronincolaceae</taxon>
        <taxon>Alkaliphilus</taxon>
    </lineage>
</organism>
<evidence type="ECO:0000313" key="2">
    <source>
        <dbReference type="EMBL" id="MBM7615090.1"/>
    </source>
</evidence>
<proteinExistence type="predicted"/>
<dbReference type="Proteomes" id="UP001314796">
    <property type="component" value="Unassembled WGS sequence"/>
</dbReference>
<name>A0ABS2NQ63_9FIRM</name>